<feature type="transmembrane region" description="Helical" evidence="6">
    <location>
        <begin position="330"/>
        <end position="350"/>
    </location>
</feature>
<protein>
    <recommendedName>
        <fullName evidence="6">GDT1 family protein</fullName>
    </recommendedName>
</protein>
<comment type="caution">
    <text evidence="8">The sequence shown here is derived from an EMBL/GenBank/DDBJ whole genome shotgun (WGS) entry which is preliminary data.</text>
</comment>
<dbReference type="GO" id="GO:0015085">
    <property type="term" value="F:calcium ion transmembrane transporter activity"/>
    <property type="evidence" value="ECO:0007669"/>
    <property type="project" value="TreeGrafter"/>
</dbReference>
<dbReference type="Proteomes" id="UP000823388">
    <property type="component" value="Chromosome 7N"/>
</dbReference>
<gene>
    <name evidence="8" type="ORF">PVAP13_7NG063600</name>
</gene>
<dbReference type="GO" id="GO:0005794">
    <property type="term" value="C:Golgi apparatus"/>
    <property type="evidence" value="ECO:0007669"/>
    <property type="project" value="TreeGrafter"/>
</dbReference>
<dbReference type="InterPro" id="IPR049555">
    <property type="entry name" value="GDT1-like_CS"/>
</dbReference>
<keyword evidence="9" id="KW-1185">Reference proteome</keyword>
<dbReference type="EMBL" id="CM029050">
    <property type="protein sequence ID" value="KAG2565281.1"/>
    <property type="molecule type" value="Genomic_DNA"/>
</dbReference>
<feature type="region of interest" description="Disordered" evidence="7">
    <location>
        <begin position="72"/>
        <end position="100"/>
    </location>
</feature>
<dbReference type="InterPro" id="IPR001727">
    <property type="entry name" value="GDT1-like"/>
</dbReference>
<keyword evidence="3 6" id="KW-0812">Transmembrane</keyword>
<evidence type="ECO:0000256" key="5">
    <source>
        <dbReference type="ARBA" id="ARBA00023136"/>
    </source>
</evidence>
<sequence>MVVAVAVATAARWPGGATARPPAARGSCRAAAEPEHKAATARFVKYRLLPWMKPIRHDVRVQMSNVNVGAGSYEGDGANRHEEHLDNSATRDSNKPTKPLSGSSFQSIGAVLLLCTLAAGFFFKGQPSAVVSMLAKSGFTAAFTLIFVSEIGDKTFFIAALLAMQYQKALVLLGSTAALSLMTIVSVIIGRVFQSVPTQFQTTLPIGEYAAVVLLAFFGFKSIKDALALPDSANGNIEGNSESGELAEAEELVKEKVSKKLTSPLEVLWKSFSLVFLAEWGDRSMLATIALGAAQSPLGVASGAIAGHLIATALAIVGGAFLANYLSEKLVGLLGGVLFLLFAAATLFGVF</sequence>
<evidence type="ECO:0000256" key="6">
    <source>
        <dbReference type="RuleBase" id="RU365102"/>
    </source>
</evidence>
<feature type="transmembrane region" description="Helical" evidence="6">
    <location>
        <begin position="105"/>
        <end position="123"/>
    </location>
</feature>
<dbReference type="GO" id="GO:0032472">
    <property type="term" value="P:Golgi calcium ion transport"/>
    <property type="evidence" value="ECO:0007669"/>
    <property type="project" value="TreeGrafter"/>
</dbReference>
<comment type="caution">
    <text evidence="6">Lacks conserved residue(s) required for the propagation of feature annotation.</text>
</comment>
<reference evidence="8" key="1">
    <citation type="submission" date="2020-05" db="EMBL/GenBank/DDBJ databases">
        <title>WGS assembly of Panicum virgatum.</title>
        <authorList>
            <person name="Lovell J.T."/>
            <person name="Jenkins J."/>
            <person name="Shu S."/>
            <person name="Juenger T.E."/>
            <person name="Schmutz J."/>
        </authorList>
    </citation>
    <scope>NUCLEOTIDE SEQUENCE</scope>
    <source>
        <strain evidence="8">AP13</strain>
    </source>
</reference>
<accession>A0A8T0PSB3</accession>
<dbReference type="GO" id="GO:0016020">
    <property type="term" value="C:membrane"/>
    <property type="evidence" value="ECO:0007669"/>
    <property type="project" value="UniProtKB-SubCell"/>
</dbReference>
<dbReference type="PROSITE" id="PS01214">
    <property type="entry name" value="UPF0016"/>
    <property type="match status" value="1"/>
</dbReference>
<dbReference type="AlphaFoldDB" id="A0A8T0PSB3"/>
<comment type="subcellular location">
    <subcellularLocation>
        <location evidence="1 6">Membrane</location>
        <topology evidence="1 6">Multi-pass membrane protein</topology>
    </subcellularLocation>
</comment>
<organism evidence="8 9">
    <name type="scientific">Panicum virgatum</name>
    <name type="common">Blackwell switchgrass</name>
    <dbReference type="NCBI Taxonomy" id="38727"/>
    <lineage>
        <taxon>Eukaryota</taxon>
        <taxon>Viridiplantae</taxon>
        <taxon>Streptophyta</taxon>
        <taxon>Embryophyta</taxon>
        <taxon>Tracheophyta</taxon>
        <taxon>Spermatophyta</taxon>
        <taxon>Magnoliopsida</taxon>
        <taxon>Liliopsida</taxon>
        <taxon>Poales</taxon>
        <taxon>Poaceae</taxon>
        <taxon>PACMAD clade</taxon>
        <taxon>Panicoideae</taxon>
        <taxon>Panicodae</taxon>
        <taxon>Paniceae</taxon>
        <taxon>Panicinae</taxon>
        <taxon>Panicum</taxon>
        <taxon>Panicum sect. Hiantes</taxon>
    </lineage>
</organism>
<feature type="transmembrane region" description="Helical" evidence="6">
    <location>
        <begin position="169"/>
        <end position="190"/>
    </location>
</feature>
<feature type="transmembrane region" description="Helical" evidence="6">
    <location>
        <begin position="298"/>
        <end position="323"/>
    </location>
</feature>
<evidence type="ECO:0000256" key="7">
    <source>
        <dbReference type="SAM" id="MobiDB-lite"/>
    </source>
</evidence>
<feature type="compositionally biased region" description="Basic and acidic residues" evidence="7">
    <location>
        <begin position="77"/>
        <end position="86"/>
    </location>
</feature>
<evidence type="ECO:0000256" key="2">
    <source>
        <dbReference type="ARBA" id="ARBA00009190"/>
    </source>
</evidence>
<dbReference type="GO" id="GO:0009507">
    <property type="term" value="C:chloroplast"/>
    <property type="evidence" value="ECO:0007669"/>
    <property type="project" value="TreeGrafter"/>
</dbReference>
<keyword evidence="4 6" id="KW-1133">Transmembrane helix</keyword>
<keyword evidence="5 6" id="KW-0472">Membrane</keyword>
<dbReference type="PANTHER" id="PTHR12608">
    <property type="entry name" value="TRANSMEMBRANE PROTEIN HTP-1 RELATED"/>
    <property type="match status" value="1"/>
</dbReference>
<evidence type="ECO:0000313" key="9">
    <source>
        <dbReference type="Proteomes" id="UP000823388"/>
    </source>
</evidence>
<dbReference type="GO" id="GO:0005384">
    <property type="term" value="F:manganese ion transmembrane transporter activity"/>
    <property type="evidence" value="ECO:0007669"/>
    <property type="project" value="TreeGrafter"/>
</dbReference>
<evidence type="ECO:0000256" key="4">
    <source>
        <dbReference type="ARBA" id="ARBA00022989"/>
    </source>
</evidence>
<dbReference type="GO" id="GO:0032468">
    <property type="term" value="P:Golgi calcium ion homeostasis"/>
    <property type="evidence" value="ECO:0007669"/>
    <property type="project" value="TreeGrafter"/>
</dbReference>
<evidence type="ECO:0000256" key="3">
    <source>
        <dbReference type="ARBA" id="ARBA00022692"/>
    </source>
</evidence>
<dbReference type="OrthoDB" id="442680at2759"/>
<proteinExistence type="inferred from homology"/>
<evidence type="ECO:0000256" key="1">
    <source>
        <dbReference type="ARBA" id="ARBA00004141"/>
    </source>
</evidence>
<comment type="similarity">
    <text evidence="2 6">Belongs to the GDT1 family.</text>
</comment>
<name>A0A8T0PSB3_PANVG</name>
<dbReference type="Pfam" id="PF01169">
    <property type="entry name" value="GDT1"/>
    <property type="match status" value="2"/>
</dbReference>
<dbReference type="PANTHER" id="PTHR12608:SF7">
    <property type="entry name" value="PROTEIN PAM71-HOMOLOG, CHLOROPLASTIC"/>
    <property type="match status" value="1"/>
</dbReference>
<evidence type="ECO:0000313" key="8">
    <source>
        <dbReference type="EMBL" id="KAG2565281.1"/>
    </source>
</evidence>